<dbReference type="Pfam" id="PF18075">
    <property type="entry name" value="FtsX_ECD"/>
    <property type="match status" value="1"/>
</dbReference>
<keyword evidence="9 10" id="KW-0131">Cell cycle</keyword>
<dbReference type="PANTHER" id="PTHR47755:SF1">
    <property type="entry name" value="CELL DIVISION PROTEIN FTSX"/>
    <property type="match status" value="1"/>
</dbReference>
<dbReference type="InterPro" id="IPR004513">
    <property type="entry name" value="FtsX"/>
</dbReference>
<evidence type="ECO:0000256" key="11">
    <source>
        <dbReference type="SAM" id="Phobius"/>
    </source>
</evidence>
<dbReference type="GO" id="GO:0005886">
    <property type="term" value="C:plasma membrane"/>
    <property type="evidence" value="ECO:0007669"/>
    <property type="project" value="UniProtKB-SubCell"/>
</dbReference>
<keyword evidence="8 10" id="KW-0472">Membrane</keyword>
<dbReference type="STRING" id="331648.BST97_10350"/>
<evidence type="ECO:0000256" key="6">
    <source>
        <dbReference type="ARBA" id="ARBA00022692"/>
    </source>
</evidence>
<feature type="domain" description="FtsX extracellular" evidence="13">
    <location>
        <begin position="51"/>
        <end position="146"/>
    </location>
</feature>
<keyword evidence="10" id="KW-0997">Cell inner membrane</keyword>
<evidence type="ECO:0000256" key="1">
    <source>
        <dbReference type="ARBA" id="ARBA00004651"/>
    </source>
</evidence>
<dbReference type="OrthoDB" id="9813411at2"/>
<keyword evidence="5 10" id="KW-0132">Cell division</keyword>
<feature type="transmembrane region" description="Helical" evidence="11">
    <location>
        <begin position="256"/>
        <end position="278"/>
    </location>
</feature>
<evidence type="ECO:0000256" key="7">
    <source>
        <dbReference type="ARBA" id="ARBA00022989"/>
    </source>
</evidence>
<protein>
    <recommendedName>
        <fullName evidence="3 10">Cell division protein FtsX</fullName>
    </recommendedName>
</protein>
<feature type="transmembrane region" description="Helical" evidence="11">
    <location>
        <begin position="221"/>
        <end position="240"/>
    </location>
</feature>
<keyword evidence="4 10" id="KW-1003">Cell membrane</keyword>
<dbReference type="RefSeq" id="WP_085767158.1">
    <property type="nucleotide sequence ID" value="NZ_CP019344.1"/>
</dbReference>
<comment type="similarity">
    <text evidence="2 10">Belongs to the ABC-4 integral membrane protein family. FtsX subfamily.</text>
</comment>
<keyword evidence="7 11" id="KW-1133">Transmembrane helix</keyword>
<proteinExistence type="inferred from homology"/>
<gene>
    <name evidence="14" type="ORF">BST97_10350</name>
</gene>
<sequence length="292" mass="33088">MASQSSYQKRRVFSSYFWVVISLFLVLFMLGILGLFLLNSQKLADYFREQVPMSIYFKDTAKQVEMEQLEKTLQMADYTKSAVFVSAEEGARRTQEDLGEDFVATLDGFNPIPNSIDLRLNASFVTASEVQQIADDLAEKEFVQEVIFDKPLVSLLNDNVKRVTFWMLVVAGIFVLIAFLLINSSIRLSVYAKRFTIKTMQMVGATKGFIRRPFIGTSVKLGLIAAFLALGLLAVVIYYADQYIPELNILSDYQTLGILFAGVLTFGILISLLSTFFATTRYLNLRTDELYY</sequence>
<accession>A0A1W6ML83</accession>
<dbReference type="InterPro" id="IPR040690">
    <property type="entry name" value="FtsX_ECD"/>
</dbReference>
<dbReference type="PANTHER" id="PTHR47755">
    <property type="entry name" value="CELL DIVISION PROTEIN FTSX"/>
    <property type="match status" value="1"/>
</dbReference>
<evidence type="ECO:0000256" key="8">
    <source>
        <dbReference type="ARBA" id="ARBA00023136"/>
    </source>
</evidence>
<evidence type="ECO:0000256" key="2">
    <source>
        <dbReference type="ARBA" id="ARBA00007379"/>
    </source>
</evidence>
<dbReference type="EMBL" id="CP019344">
    <property type="protein sequence ID" value="ARN78355.1"/>
    <property type="molecule type" value="Genomic_DNA"/>
</dbReference>
<comment type="function">
    <text evidence="10">Required for cell division and gliding motility.</text>
</comment>
<dbReference type="Gene3D" id="3.30.70.3040">
    <property type="match status" value="1"/>
</dbReference>
<reference evidence="14 15" key="1">
    <citation type="submission" date="2016-11" db="EMBL/GenBank/DDBJ databases">
        <title>Trade-off between light-utilization and light-protection in marine flavobacteria.</title>
        <authorList>
            <person name="Kumagai Y."/>
        </authorList>
    </citation>
    <scope>NUCLEOTIDE SEQUENCE [LARGE SCALE GENOMIC DNA]</scope>
    <source>
        <strain evidence="14 15">JCM 13191</strain>
    </source>
</reference>
<evidence type="ECO:0000313" key="15">
    <source>
        <dbReference type="Proteomes" id="UP000193431"/>
    </source>
</evidence>
<dbReference type="GO" id="GO:0051301">
    <property type="term" value="P:cell division"/>
    <property type="evidence" value="ECO:0007669"/>
    <property type="project" value="UniProtKB-KW"/>
</dbReference>
<dbReference type="InterPro" id="IPR003838">
    <property type="entry name" value="ABC3_permease_C"/>
</dbReference>
<feature type="transmembrane region" description="Helical" evidence="11">
    <location>
        <begin position="12"/>
        <end position="38"/>
    </location>
</feature>
<dbReference type="Pfam" id="PF02687">
    <property type="entry name" value="FtsX"/>
    <property type="match status" value="1"/>
</dbReference>
<evidence type="ECO:0000313" key="14">
    <source>
        <dbReference type="EMBL" id="ARN78355.1"/>
    </source>
</evidence>
<evidence type="ECO:0000256" key="3">
    <source>
        <dbReference type="ARBA" id="ARBA00021907"/>
    </source>
</evidence>
<evidence type="ECO:0000259" key="13">
    <source>
        <dbReference type="Pfam" id="PF18075"/>
    </source>
</evidence>
<dbReference type="Proteomes" id="UP000193431">
    <property type="component" value="Chromosome"/>
</dbReference>
<organism evidence="14 15">
    <name type="scientific">Nonlabens spongiae</name>
    <dbReference type="NCBI Taxonomy" id="331648"/>
    <lineage>
        <taxon>Bacteria</taxon>
        <taxon>Pseudomonadati</taxon>
        <taxon>Bacteroidota</taxon>
        <taxon>Flavobacteriia</taxon>
        <taxon>Flavobacteriales</taxon>
        <taxon>Flavobacteriaceae</taxon>
        <taxon>Nonlabens</taxon>
    </lineage>
</organism>
<feature type="transmembrane region" description="Helical" evidence="11">
    <location>
        <begin position="163"/>
        <end position="182"/>
    </location>
</feature>
<name>A0A1W6ML83_9FLAO</name>
<evidence type="ECO:0000256" key="5">
    <source>
        <dbReference type="ARBA" id="ARBA00022618"/>
    </source>
</evidence>
<evidence type="ECO:0000259" key="12">
    <source>
        <dbReference type="Pfam" id="PF02687"/>
    </source>
</evidence>
<keyword evidence="15" id="KW-1185">Reference proteome</keyword>
<dbReference type="PIRSF" id="PIRSF003097">
    <property type="entry name" value="FtsX"/>
    <property type="match status" value="1"/>
</dbReference>
<feature type="domain" description="ABC3 transporter permease C-terminal" evidence="12">
    <location>
        <begin position="169"/>
        <end position="284"/>
    </location>
</feature>
<evidence type="ECO:0000256" key="4">
    <source>
        <dbReference type="ARBA" id="ARBA00022475"/>
    </source>
</evidence>
<evidence type="ECO:0000256" key="9">
    <source>
        <dbReference type="ARBA" id="ARBA00023306"/>
    </source>
</evidence>
<evidence type="ECO:0000256" key="10">
    <source>
        <dbReference type="PIRNR" id="PIRNR003097"/>
    </source>
</evidence>
<dbReference type="AlphaFoldDB" id="A0A1W6ML83"/>
<comment type="subcellular location">
    <subcellularLocation>
        <location evidence="10">Cell inner membrane</location>
    </subcellularLocation>
    <subcellularLocation>
        <location evidence="1">Cell membrane</location>
        <topology evidence="1">Multi-pass membrane protein</topology>
    </subcellularLocation>
</comment>
<keyword evidence="6 11" id="KW-0812">Transmembrane</keyword>